<dbReference type="PANTHER" id="PTHR31672:SF13">
    <property type="entry name" value="F-BOX PROTEIN CPR30-LIKE"/>
    <property type="match status" value="1"/>
</dbReference>
<evidence type="ECO:0000313" key="2">
    <source>
        <dbReference type="EMBL" id="KAF9615279.1"/>
    </source>
</evidence>
<organism evidence="2 3">
    <name type="scientific">Coptis chinensis</name>
    <dbReference type="NCBI Taxonomy" id="261450"/>
    <lineage>
        <taxon>Eukaryota</taxon>
        <taxon>Viridiplantae</taxon>
        <taxon>Streptophyta</taxon>
        <taxon>Embryophyta</taxon>
        <taxon>Tracheophyta</taxon>
        <taxon>Spermatophyta</taxon>
        <taxon>Magnoliopsida</taxon>
        <taxon>Ranunculales</taxon>
        <taxon>Ranunculaceae</taxon>
        <taxon>Coptidoideae</taxon>
        <taxon>Coptis</taxon>
    </lineage>
</organism>
<dbReference type="InterPro" id="IPR050796">
    <property type="entry name" value="SCF_F-box_component"/>
</dbReference>
<protein>
    <recommendedName>
        <fullName evidence="1">F-box associated beta-propeller type 1 domain-containing protein</fullName>
    </recommendedName>
</protein>
<name>A0A835M672_9MAGN</name>
<dbReference type="Pfam" id="PF07734">
    <property type="entry name" value="FBA_1"/>
    <property type="match status" value="1"/>
</dbReference>
<feature type="domain" description="F-box associated beta-propeller type 1" evidence="1">
    <location>
        <begin position="44"/>
        <end position="225"/>
    </location>
</feature>
<dbReference type="InterPro" id="IPR006527">
    <property type="entry name" value="F-box-assoc_dom_typ1"/>
</dbReference>
<gene>
    <name evidence="2" type="ORF">IFM89_022606</name>
</gene>
<dbReference type="Proteomes" id="UP000631114">
    <property type="component" value="Unassembled WGS sequence"/>
</dbReference>
<accession>A0A835M672</accession>
<dbReference type="OrthoDB" id="692435at2759"/>
<comment type="caution">
    <text evidence="2">The sequence shown here is derived from an EMBL/GenBank/DDBJ whole genome shotgun (WGS) entry which is preliminary data.</text>
</comment>
<evidence type="ECO:0000313" key="3">
    <source>
        <dbReference type="Proteomes" id="UP000631114"/>
    </source>
</evidence>
<proteinExistence type="predicted"/>
<dbReference type="EMBL" id="JADFTS010000003">
    <property type="protein sequence ID" value="KAF9615279.1"/>
    <property type="molecule type" value="Genomic_DNA"/>
</dbReference>
<dbReference type="AlphaFoldDB" id="A0A835M672"/>
<sequence length="252" mass="29041">MHQLIRPTPYIVGMHLHRITPVIAFHRIKVLPREATKYKFIMNFTVENRIKKIVSKSINMELSYFDQLKCCGPRVHSSCNGILLIKKTYIDPSILLWNPVTGQEYSLEVARRSPSSTYYSACGFFFHPKARENRIIFIYGEGQFFKSSVLSVTSTVLRVLPGFVSHPPDVNRAPIILNGALHWMVDDHEYKRLFGVLPHCSNSIVIFNMDQEKFSTMPHPGSHCASERRHYCMGLLEMEGHLCFTDISRLPR</sequence>
<reference evidence="2 3" key="1">
    <citation type="submission" date="2020-10" db="EMBL/GenBank/DDBJ databases">
        <title>The Coptis chinensis genome and diversification of protoberbering-type alkaloids.</title>
        <authorList>
            <person name="Wang B."/>
            <person name="Shu S."/>
            <person name="Song C."/>
            <person name="Liu Y."/>
        </authorList>
    </citation>
    <scope>NUCLEOTIDE SEQUENCE [LARGE SCALE GENOMIC DNA]</scope>
    <source>
        <strain evidence="2">HL-2020</strain>
        <tissue evidence="2">Leaf</tissue>
    </source>
</reference>
<dbReference type="PANTHER" id="PTHR31672">
    <property type="entry name" value="BNACNNG10540D PROTEIN"/>
    <property type="match status" value="1"/>
</dbReference>
<evidence type="ECO:0000259" key="1">
    <source>
        <dbReference type="Pfam" id="PF07734"/>
    </source>
</evidence>
<keyword evidence="3" id="KW-1185">Reference proteome</keyword>